<proteinExistence type="predicted"/>
<evidence type="ECO:0000313" key="2">
    <source>
        <dbReference type="Proteomes" id="UP000106699"/>
    </source>
</evidence>
<organism evidence="1 2">
    <name type="scientific">lymphocystis disease virus-China</name>
    <dbReference type="NCBI Taxonomy" id="256729"/>
    <lineage>
        <taxon>Viruses</taxon>
        <taxon>Varidnaviria</taxon>
        <taxon>Bamfordvirae</taxon>
        <taxon>Nucleocytoviricota</taxon>
        <taxon>Megaviricetes</taxon>
        <taxon>Pimascovirales</taxon>
        <taxon>Pimascovirales incertae sedis</taxon>
        <taxon>Iridoviridae</taxon>
        <taxon>Alphairidovirinae</taxon>
        <taxon>Lymphocystivirus</taxon>
        <taxon>Lymphocystivirus paralichthys1</taxon>
        <taxon>Lymphocystis disease virus 2</taxon>
    </lineage>
</organism>
<accession>Q678A7</accession>
<name>Q678A7_9VIRU</name>
<reference evidence="1 2" key="1">
    <citation type="journal article" date="2004" name="J. Virol.">
        <title>Complete genome sequence of lymphocystis disease virus isolated from China.</title>
        <authorList>
            <person name="Zhang Q.Y."/>
            <person name="Xiao F."/>
            <person name="Xie J."/>
            <person name="Li Z.Q."/>
            <person name="Gui J.F."/>
        </authorList>
    </citation>
    <scope>NUCLEOTIDE SEQUENCE [LARGE SCALE GENOMIC DNA]</scope>
</reference>
<dbReference type="GeneID" id="2978975"/>
<sequence>MRILVLQTIKSEVNIFNYINMIHFYNDLILTLKTSSTICRFRVLTL</sequence>
<dbReference type="EMBL" id="AY380826">
    <property type="protein sequence ID" value="AAU10950.1"/>
    <property type="molecule type" value="Genomic_DNA"/>
</dbReference>
<dbReference type="KEGG" id="vg:2978975"/>
<protein>
    <submittedName>
        <fullName evidence="1">Uncharacterized protein</fullName>
    </submittedName>
</protein>
<evidence type="ECO:0000313" key="1">
    <source>
        <dbReference type="EMBL" id="AAU10950.1"/>
    </source>
</evidence>
<keyword evidence="2" id="KW-1185">Reference proteome</keyword>
<dbReference type="RefSeq" id="YP_073611.1">
    <property type="nucleotide sequence ID" value="NC_005902.1"/>
</dbReference>
<dbReference type="Proteomes" id="UP000106699">
    <property type="component" value="Segment"/>
</dbReference>